<proteinExistence type="predicted"/>
<accession>A0A9N7YVA7</accession>
<name>A0A9N7YVA7_PLEPL</name>
<gene>
    <name evidence="1" type="ORF">PLEPLA_LOCUS27470</name>
</gene>
<comment type="caution">
    <text evidence="1">The sequence shown here is derived from an EMBL/GenBank/DDBJ whole genome shotgun (WGS) entry which is preliminary data.</text>
</comment>
<evidence type="ECO:0000313" key="1">
    <source>
        <dbReference type="EMBL" id="CAB1439697.1"/>
    </source>
</evidence>
<sequence>MKYQERASESRDTVKAERVLVEQPLSDRLLLNYGNSENQSFSGLSCSEISASASSSEQKLQLVCSRRNSHTSDSVMADQKMRTFSTVTSPDKGGATIRIMPGHGVIPQKQGQTISTTTTTGSEPITATTCANVVTMAASVVAGAKGITVNPRILLFTSDVRNSYGH</sequence>
<keyword evidence="2" id="KW-1185">Reference proteome</keyword>
<reference evidence="1" key="1">
    <citation type="submission" date="2020-03" db="EMBL/GenBank/DDBJ databases">
        <authorList>
            <person name="Weist P."/>
        </authorList>
    </citation>
    <scope>NUCLEOTIDE SEQUENCE</scope>
</reference>
<dbReference type="AlphaFoldDB" id="A0A9N7YVA7"/>
<dbReference type="Proteomes" id="UP001153269">
    <property type="component" value="Unassembled WGS sequence"/>
</dbReference>
<evidence type="ECO:0000313" key="2">
    <source>
        <dbReference type="Proteomes" id="UP001153269"/>
    </source>
</evidence>
<organism evidence="1 2">
    <name type="scientific">Pleuronectes platessa</name>
    <name type="common">European plaice</name>
    <dbReference type="NCBI Taxonomy" id="8262"/>
    <lineage>
        <taxon>Eukaryota</taxon>
        <taxon>Metazoa</taxon>
        <taxon>Chordata</taxon>
        <taxon>Craniata</taxon>
        <taxon>Vertebrata</taxon>
        <taxon>Euteleostomi</taxon>
        <taxon>Actinopterygii</taxon>
        <taxon>Neopterygii</taxon>
        <taxon>Teleostei</taxon>
        <taxon>Neoteleostei</taxon>
        <taxon>Acanthomorphata</taxon>
        <taxon>Carangaria</taxon>
        <taxon>Pleuronectiformes</taxon>
        <taxon>Pleuronectoidei</taxon>
        <taxon>Pleuronectidae</taxon>
        <taxon>Pleuronectes</taxon>
    </lineage>
</organism>
<protein>
    <submittedName>
        <fullName evidence="1">Uncharacterized protein</fullName>
    </submittedName>
</protein>
<dbReference type="EMBL" id="CADEAL010002318">
    <property type="protein sequence ID" value="CAB1439697.1"/>
    <property type="molecule type" value="Genomic_DNA"/>
</dbReference>